<comment type="function">
    <text evidence="7">Catalyzes the attachment of serine to tRNA(Ser). Is also able to aminoacylate tRNA(Sec) with serine, to form the misacylated tRNA L-seryl-tRNA(Sec), which will be further converted into selenocysteinyl-tRNA(Sec).</text>
</comment>
<dbReference type="GO" id="GO:0006434">
    <property type="term" value="P:seryl-tRNA aminoacylation"/>
    <property type="evidence" value="ECO:0007669"/>
    <property type="project" value="UniProtKB-UniRule"/>
</dbReference>
<name>A0A1X2BSE1_9MYCO</name>
<gene>
    <name evidence="7" type="primary">serS</name>
    <name evidence="11" type="ORF">AWC22_02470</name>
</gene>
<dbReference type="InterPro" id="IPR045864">
    <property type="entry name" value="aa-tRNA-synth_II/BPL/LPL"/>
</dbReference>
<comment type="subcellular location">
    <subcellularLocation>
        <location evidence="7">Cytoplasm</location>
    </subcellularLocation>
</comment>
<comment type="similarity">
    <text evidence="7">Belongs to the class-II aminoacyl-tRNA synthetase family. Type-1 seryl-tRNA synthetase subfamily.</text>
</comment>
<dbReference type="AlphaFoldDB" id="A0A1X2BSE1"/>
<feature type="binding site" evidence="7 9">
    <location>
        <begin position="344"/>
        <end position="347"/>
    </location>
    <ligand>
        <name>ATP</name>
        <dbReference type="ChEBI" id="CHEBI:30616"/>
    </ligand>
</feature>
<evidence type="ECO:0000259" key="10">
    <source>
        <dbReference type="PROSITE" id="PS50862"/>
    </source>
</evidence>
<comment type="subunit">
    <text evidence="7">Homodimer. The tRNA molecule binds across the dimer.</text>
</comment>
<keyword evidence="5 7" id="KW-0648">Protein biosynthesis</keyword>
<keyword evidence="3 7" id="KW-0547">Nucleotide-binding</keyword>
<dbReference type="SUPFAM" id="SSF55681">
    <property type="entry name" value="Class II aaRS and biotin synthetases"/>
    <property type="match status" value="1"/>
</dbReference>
<feature type="binding site" evidence="7">
    <location>
        <position position="379"/>
    </location>
    <ligand>
        <name>L-serine</name>
        <dbReference type="ChEBI" id="CHEBI:33384"/>
    </ligand>
</feature>
<evidence type="ECO:0000313" key="11">
    <source>
        <dbReference type="EMBL" id="ORW66089.1"/>
    </source>
</evidence>
<dbReference type="GO" id="GO:0005737">
    <property type="term" value="C:cytoplasm"/>
    <property type="evidence" value="ECO:0007669"/>
    <property type="project" value="UniProtKB-SubCell"/>
</dbReference>
<feature type="binding site" evidence="8">
    <location>
        <position position="377"/>
    </location>
    <ligand>
        <name>L-serine</name>
        <dbReference type="ChEBI" id="CHEBI:33384"/>
    </ligand>
</feature>
<dbReference type="PROSITE" id="PS50862">
    <property type="entry name" value="AA_TRNA_LIGASE_II"/>
    <property type="match status" value="1"/>
</dbReference>
<dbReference type="InterPro" id="IPR015866">
    <property type="entry name" value="Ser-tRNA-synth_1_N"/>
</dbReference>
<evidence type="ECO:0000313" key="12">
    <source>
        <dbReference type="Proteomes" id="UP000193087"/>
    </source>
</evidence>
<dbReference type="PANTHER" id="PTHR11778">
    <property type="entry name" value="SERYL-TRNA SYNTHETASE"/>
    <property type="match status" value="1"/>
</dbReference>
<evidence type="ECO:0000256" key="1">
    <source>
        <dbReference type="ARBA" id="ARBA00022490"/>
    </source>
</evidence>
<keyword evidence="1 7" id="KW-0963">Cytoplasm</keyword>
<evidence type="ECO:0000256" key="5">
    <source>
        <dbReference type="ARBA" id="ARBA00022917"/>
    </source>
</evidence>
<dbReference type="InterPro" id="IPR002314">
    <property type="entry name" value="aa-tRNA-synt_IIb"/>
</dbReference>
<dbReference type="GeneID" id="93497515"/>
<feature type="binding site" evidence="9">
    <location>
        <begin position="273"/>
        <end position="276"/>
    </location>
    <ligand>
        <name>ATP</name>
        <dbReference type="ChEBI" id="CHEBI:30616"/>
    </ligand>
</feature>
<evidence type="ECO:0000256" key="2">
    <source>
        <dbReference type="ARBA" id="ARBA00022598"/>
    </source>
</evidence>
<comment type="caution">
    <text evidence="11">The sequence shown here is derived from an EMBL/GenBank/DDBJ whole genome shotgun (WGS) entry which is preliminary data.</text>
</comment>
<evidence type="ECO:0000256" key="7">
    <source>
        <dbReference type="HAMAP-Rule" id="MF_00176"/>
    </source>
</evidence>
<evidence type="ECO:0000256" key="9">
    <source>
        <dbReference type="PIRSR" id="PIRSR001529-2"/>
    </source>
</evidence>
<dbReference type="OrthoDB" id="9804647at2"/>
<dbReference type="InterPro" id="IPR042103">
    <property type="entry name" value="SerRS_1_N_sf"/>
</dbReference>
<dbReference type="GO" id="GO:0016260">
    <property type="term" value="P:selenocysteine biosynthetic process"/>
    <property type="evidence" value="ECO:0007669"/>
    <property type="project" value="UniProtKB-UniRule"/>
</dbReference>
<dbReference type="InterPro" id="IPR006195">
    <property type="entry name" value="aa-tRNA-synth_II"/>
</dbReference>
<dbReference type="SUPFAM" id="SSF46589">
    <property type="entry name" value="tRNA-binding arm"/>
    <property type="match status" value="1"/>
</dbReference>
<dbReference type="Pfam" id="PF00587">
    <property type="entry name" value="tRNA-synt_2b"/>
    <property type="match status" value="1"/>
</dbReference>
<keyword evidence="2 7" id="KW-0436">Ligase</keyword>
<dbReference type="CDD" id="cd00770">
    <property type="entry name" value="SerRS_core"/>
    <property type="match status" value="1"/>
</dbReference>
<evidence type="ECO:0000256" key="8">
    <source>
        <dbReference type="PIRSR" id="PIRSR001529-1"/>
    </source>
</evidence>
<dbReference type="STRING" id="486698.AWC22_02470"/>
<dbReference type="Pfam" id="PF02403">
    <property type="entry name" value="Seryl_tRNA_N"/>
    <property type="match status" value="1"/>
</dbReference>
<dbReference type="EC" id="6.1.1.11" evidence="7"/>
<dbReference type="PRINTS" id="PR00981">
    <property type="entry name" value="TRNASYNTHSER"/>
</dbReference>
<dbReference type="InterPro" id="IPR033729">
    <property type="entry name" value="SerRS_core"/>
</dbReference>
<feature type="binding site" evidence="8">
    <location>
        <position position="257"/>
    </location>
    <ligand>
        <name>L-serine</name>
        <dbReference type="ChEBI" id="CHEBI:33384"/>
    </ligand>
</feature>
<dbReference type="Gene3D" id="1.10.287.40">
    <property type="entry name" value="Serine-tRNA synthetase, tRNA binding domain"/>
    <property type="match status" value="1"/>
</dbReference>
<dbReference type="InterPro" id="IPR002317">
    <property type="entry name" value="Ser-tRNA-ligase_type_1"/>
</dbReference>
<reference evidence="11 12" key="1">
    <citation type="submission" date="2016-01" db="EMBL/GenBank/DDBJ databases">
        <title>The new phylogeny of the genus Mycobacterium.</title>
        <authorList>
            <person name="Tarcisio F."/>
            <person name="Conor M."/>
            <person name="Antonella G."/>
            <person name="Elisabetta G."/>
            <person name="Giulia F.S."/>
            <person name="Sara T."/>
            <person name="Anna F."/>
            <person name="Clotilde B."/>
            <person name="Roberto B."/>
            <person name="Veronica D.S."/>
            <person name="Fabio R."/>
            <person name="Monica P."/>
            <person name="Olivier J."/>
            <person name="Enrico T."/>
            <person name="Nicola S."/>
        </authorList>
    </citation>
    <scope>NUCLEOTIDE SEQUENCE [LARGE SCALE GENOMIC DNA]</scope>
    <source>
        <strain evidence="11 12">DSM 45176</strain>
    </source>
</reference>
<dbReference type="Gene3D" id="3.30.930.10">
    <property type="entry name" value="Bira Bifunctional Protein, Domain 2"/>
    <property type="match status" value="1"/>
</dbReference>
<dbReference type="UniPathway" id="UPA00906">
    <property type="reaction ID" value="UER00895"/>
</dbReference>
<feature type="binding site" evidence="8">
    <location>
        <position position="226"/>
    </location>
    <ligand>
        <name>L-serine</name>
        <dbReference type="ChEBI" id="CHEBI:33384"/>
    </ligand>
</feature>
<keyword evidence="6 7" id="KW-0030">Aminoacyl-tRNA synthetase</keyword>
<organism evidence="11 12">
    <name type="scientific">Mycobacterium riyadhense</name>
    <dbReference type="NCBI Taxonomy" id="486698"/>
    <lineage>
        <taxon>Bacteria</taxon>
        <taxon>Bacillati</taxon>
        <taxon>Actinomycetota</taxon>
        <taxon>Actinomycetes</taxon>
        <taxon>Mycobacteriales</taxon>
        <taxon>Mycobacteriaceae</taxon>
        <taxon>Mycobacterium</taxon>
    </lineage>
</organism>
<evidence type="ECO:0000256" key="3">
    <source>
        <dbReference type="ARBA" id="ARBA00022741"/>
    </source>
</evidence>
<protein>
    <recommendedName>
        <fullName evidence="7">Serine--tRNA ligase</fullName>
        <ecNumber evidence="7">6.1.1.11</ecNumber>
    </recommendedName>
    <alternativeName>
        <fullName evidence="7">Seryl-tRNA synthetase</fullName>
        <shortName evidence="7">SerRS</shortName>
    </alternativeName>
    <alternativeName>
        <fullName evidence="7">Seryl-tRNA(Ser/Sec) synthetase</fullName>
    </alternativeName>
</protein>
<comment type="catalytic activity">
    <reaction evidence="7">
        <text>tRNA(Ser) + L-serine + ATP = L-seryl-tRNA(Ser) + AMP + diphosphate + H(+)</text>
        <dbReference type="Rhea" id="RHEA:12292"/>
        <dbReference type="Rhea" id="RHEA-COMP:9669"/>
        <dbReference type="Rhea" id="RHEA-COMP:9703"/>
        <dbReference type="ChEBI" id="CHEBI:15378"/>
        <dbReference type="ChEBI" id="CHEBI:30616"/>
        <dbReference type="ChEBI" id="CHEBI:33019"/>
        <dbReference type="ChEBI" id="CHEBI:33384"/>
        <dbReference type="ChEBI" id="CHEBI:78442"/>
        <dbReference type="ChEBI" id="CHEBI:78533"/>
        <dbReference type="ChEBI" id="CHEBI:456215"/>
        <dbReference type="EC" id="6.1.1.11"/>
    </reaction>
</comment>
<dbReference type="InterPro" id="IPR010978">
    <property type="entry name" value="tRNA-bd_arm"/>
</dbReference>
<feature type="binding site" evidence="7">
    <location>
        <begin position="226"/>
        <end position="228"/>
    </location>
    <ligand>
        <name>L-serine</name>
        <dbReference type="ChEBI" id="CHEBI:33384"/>
    </ligand>
</feature>
<accession>A0A1X2BSE1</accession>
<dbReference type="RefSeq" id="WP_085252524.1">
    <property type="nucleotide sequence ID" value="NZ_CAJMWI010000001.1"/>
</dbReference>
<keyword evidence="12" id="KW-1185">Reference proteome</keyword>
<feature type="domain" description="Aminoacyl-transfer RNA synthetases class-II family profile" evidence="10">
    <location>
        <begin position="135"/>
        <end position="403"/>
    </location>
</feature>
<evidence type="ECO:0000256" key="6">
    <source>
        <dbReference type="ARBA" id="ARBA00023146"/>
    </source>
</evidence>
<evidence type="ECO:0000256" key="4">
    <source>
        <dbReference type="ARBA" id="ARBA00022840"/>
    </source>
</evidence>
<comment type="domain">
    <text evidence="7">Consists of two distinct domains, a catalytic core and a N-terminal extension that is involved in tRNA binding.</text>
</comment>
<dbReference type="EMBL" id="LQPQ01000191">
    <property type="protein sequence ID" value="ORW66089.1"/>
    <property type="molecule type" value="Genomic_DNA"/>
</dbReference>
<comment type="catalytic activity">
    <reaction evidence="7">
        <text>tRNA(Sec) + L-serine + ATP = L-seryl-tRNA(Sec) + AMP + diphosphate + H(+)</text>
        <dbReference type="Rhea" id="RHEA:42580"/>
        <dbReference type="Rhea" id="RHEA-COMP:9742"/>
        <dbReference type="Rhea" id="RHEA-COMP:10128"/>
        <dbReference type="ChEBI" id="CHEBI:15378"/>
        <dbReference type="ChEBI" id="CHEBI:30616"/>
        <dbReference type="ChEBI" id="CHEBI:33019"/>
        <dbReference type="ChEBI" id="CHEBI:33384"/>
        <dbReference type="ChEBI" id="CHEBI:78442"/>
        <dbReference type="ChEBI" id="CHEBI:78533"/>
        <dbReference type="ChEBI" id="CHEBI:456215"/>
        <dbReference type="EC" id="6.1.1.11"/>
    </reaction>
</comment>
<feature type="site" description="Important for serine binding" evidence="8">
    <location>
        <position position="379"/>
    </location>
</feature>
<keyword evidence="4 7" id="KW-0067">ATP-binding</keyword>
<dbReference type="NCBIfam" id="TIGR00414">
    <property type="entry name" value="serS"/>
    <property type="match status" value="1"/>
</dbReference>
<sequence length="419" mass="45176">MIDLKLLREDPDVVRRSQLSRGEDPALVDALLAADGARRAAISSADSLRAEQKAASKSVGAASAAERPALLRRAKELAEQVKAAEAGQADAETTFTAAHMAISNVILDGVPAGGEDDYRVLDIVGEPAALADPKDHLELGESLGLIDMQRGAKVSGSRFYFLTGRGALLQLGLLQLALRAAVDNGFTPMIPPVLVRPEVMAGTGFLGAHADEVYRVEADDLYLVGTSEVPLAGYHWNEILDLSDGPLRYVGWSSCFRREAGSYGKDTRGIIRVHQFDKVEGFVYCEPAQAAAEHERLLGWQREMLARIEVPYRVIDVAAGDLGSSAARKFDCEAWVPTQGAYRELTSTSNCTTFQARRLATRYRDASGKPQIAATLNGTLGTTRWLVAILENHQQPDGSVRVPKALVPFVGVEVLEPTG</sequence>
<dbReference type="Proteomes" id="UP000193087">
    <property type="component" value="Unassembled WGS sequence"/>
</dbReference>
<dbReference type="GO" id="GO:0005524">
    <property type="term" value="F:ATP binding"/>
    <property type="evidence" value="ECO:0007669"/>
    <property type="project" value="UniProtKB-UniRule"/>
</dbReference>
<dbReference type="FunFam" id="3.30.930.10:FF:000048">
    <property type="entry name" value="Serine--tRNA ligase"/>
    <property type="match status" value="1"/>
</dbReference>
<comment type="pathway">
    <text evidence="7">Aminoacyl-tRNA biosynthesis; selenocysteinyl-tRNA(Sec) biosynthesis; L-seryl-tRNA(Sec) from L-serine and tRNA(Sec): step 1/1.</text>
</comment>
<dbReference type="HAMAP" id="MF_00176">
    <property type="entry name" value="Ser_tRNA_synth_type1"/>
    <property type="match status" value="1"/>
</dbReference>
<dbReference type="GO" id="GO:0004828">
    <property type="term" value="F:serine-tRNA ligase activity"/>
    <property type="evidence" value="ECO:0007669"/>
    <property type="project" value="UniProtKB-UniRule"/>
</dbReference>
<feature type="binding site" evidence="7 9">
    <location>
        <begin position="257"/>
        <end position="259"/>
    </location>
    <ligand>
        <name>ATP</name>
        <dbReference type="ChEBI" id="CHEBI:30616"/>
    </ligand>
</feature>
<dbReference type="PIRSF" id="PIRSF001529">
    <property type="entry name" value="Ser-tRNA-synth_IIa"/>
    <property type="match status" value="1"/>
</dbReference>
<feature type="binding site" evidence="7">
    <location>
        <position position="273"/>
    </location>
    <ligand>
        <name>ATP</name>
        <dbReference type="ChEBI" id="CHEBI:30616"/>
    </ligand>
</feature>
<proteinExistence type="inferred from homology"/>
<feature type="binding site" evidence="7 8">
    <location>
        <position position="280"/>
    </location>
    <ligand>
        <name>L-serine</name>
        <dbReference type="ChEBI" id="CHEBI:33384"/>
    </ligand>
</feature>
<dbReference type="FunFam" id="1.10.287.40:FF:000004">
    <property type="entry name" value="Serine--tRNA ligase"/>
    <property type="match status" value="1"/>
</dbReference>